<dbReference type="PANTHER" id="PTHR47979">
    <property type="entry name" value="DRAB11-RELATED"/>
    <property type="match status" value="1"/>
</dbReference>
<dbReference type="InterPro" id="IPR050209">
    <property type="entry name" value="Rab_GTPases_membrane_traffic"/>
</dbReference>
<dbReference type="Gene3D" id="3.40.50.300">
    <property type="entry name" value="P-loop containing nucleotide triphosphate hydrolases"/>
    <property type="match status" value="1"/>
</dbReference>
<dbReference type="FunFam" id="3.40.50.300:FF:001217">
    <property type="entry name" value="Ras-related protein RABA3"/>
    <property type="match status" value="1"/>
</dbReference>
<dbReference type="PROSITE" id="PS51420">
    <property type="entry name" value="RHO"/>
    <property type="match status" value="1"/>
</dbReference>
<comment type="caution">
    <text evidence="2">The sequence shown here is derived from an EMBL/GenBank/DDBJ whole genome shotgun (WGS) entry which is preliminary data.</text>
</comment>
<dbReference type="PROSITE" id="PS51421">
    <property type="entry name" value="RAS"/>
    <property type="match status" value="1"/>
</dbReference>
<dbReference type="AlphaFoldDB" id="A0A9Q1KCB5"/>
<gene>
    <name evidence="2" type="ORF">Cgig2_031034</name>
</gene>
<sequence length="236" mass="26321">MMNGNEVGEEVREIMRIDYVYKVVMIGDSAVGKSQLLSRFTKNDFCFDSKSTIGVEFQTRTVAIKSKIIKAQIWDTAGQERYRAVTSAYYRGALGAVVVYDITNRQSFNHVTRWVEELRDRTDGSIVIMLVGNKADLSSQREVPTEQAVEFAKDQGLFFSETSALSGDNVEAAFFKLIEHIYNVASKKMFDCYESPTSGKLNGHEAEMALSGSKIDVALGSDLKIRDMKKLSACSC</sequence>
<protein>
    <recommendedName>
        <fullName evidence="4">Ras-related protein RABA3</fullName>
    </recommendedName>
</protein>
<evidence type="ECO:0000313" key="3">
    <source>
        <dbReference type="Proteomes" id="UP001153076"/>
    </source>
</evidence>
<dbReference type="SUPFAM" id="SSF52540">
    <property type="entry name" value="P-loop containing nucleoside triphosphate hydrolases"/>
    <property type="match status" value="1"/>
</dbReference>
<name>A0A9Q1KCB5_9CARY</name>
<comment type="similarity">
    <text evidence="1">Belongs to the small GTPase superfamily. Rab family.</text>
</comment>
<dbReference type="PROSITE" id="PS51419">
    <property type="entry name" value="RAB"/>
    <property type="match status" value="1"/>
</dbReference>
<dbReference type="SMART" id="SM00177">
    <property type="entry name" value="ARF"/>
    <property type="match status" value="1"/>
</dbReference>
<dbReference type="EMBL" id="JAKOGI010000186">
    <property type="protein sequence ID" value="KAJ8440617.1"/>
    <property type="molecule type" value="Genomic_DNA"/>
</dbReference>
<dbReference type="InterPro" id="IPR027417">
    <property type="entry name" value="P-loop_NTPase"/>
</dbReference>
<dbReference type="InterPro" id="IPR001806">
    <property type="entry name" value="Small_GTPase"/>
</dbReference>
<proteinExistence type="inferred from homology"/>
<dbReference type="GO" id="GO:0003924">
    <property type="term" value="F:GTPase activity"/>
    <property type="evidence" value="ECO:0007669"/>
    <property type="project" value="InterPro"/>
</dbReference>
<dbReference type="InterPro" id="IPR005225">
    <property type="entry name" value="Small_GTP-bd"/>
</dbReference>
<evidence type="ECO:0008006" key="4">
    <source>
        <dbReference type="Google" id="ProtNLM"/>
    </source>
</evidence>
<evidence type="ECO:0000256" key="1">
    <source>
        <dbReference type="ARBA" id="ARBA00006270"/>
    </source>
</evidence>
<dbReference type="SMART" id="SM00175">
    <property type="entry name" value="RAB"/>
    <property type="match status" value="1"/>
</dbReference>
<dbReference type="CDD" id="cd01868">
    <property type="entry name" value="Rab11_like"/>
    <property type="match status" value="1"/>
</dbReference>
<dbReference type="OrthoDB" id="1864332at2759"/>
<organism evidence="2 3">
    <name type="scientific">Carnegiea gigantea</name>
    <dbReference type="NCBI Taxonomy" id="171969"/>
    <lineage>
        <taxon>Eukaryota</taxon>
        <taxon>Viridiplantae</taxon>
        <taxon>Streptophyta</taxon>
        <taxon>Embryophyta</taxon>
        <taxon>Tracheophyta</taxon>
        <taxon>Spermatophyta</taxon>
        <taxon>Magnoliopsida</taxon>
        <taxon>eudicotyledons</taxon>
        <taxon>Gunneridae</taxon>
        <taxon>Pentapetalae</taxon>
        <taxon>Caryophyllales</taxon>
        <taxon>Cactineae</taxon>
        <taxon>Cactaceae</taxon>
        <taxon>Cactoideae</taxon>
        <taxon>Echinocereeae</taxon>
        <taxon>Carnegiea</taxon>
    </lineage>
</organism>
<dbReference type="PRINTS" id="PR00449">
    <property type="entry name" value="RASTRNSFRMNG"/>
</dbReference>
<dbReference type="NCBIfam" id="TIGR00231">
    <property type="entry name" value="small_GTP"/>
    <property type="match status" value="1"/>
</dbReference>
<keyword evidence="3" id="KW-1185">Reference proteome</keyword>
<accession>A0A9Q1KCB5</accession>
<dbReference type="SMART" id="SM00176">
    <property type="entry name" value="RAN"/>
    <property type="match status" value="1"/>
</dbReference>
<reference evidence="2" key="1">
    <citation type="submission" date="2022-04" db="EMBL/GenBank/DDBJ databases">
        <title>Carnegiea gigantea Genome sequencing and assembly v2.</title>
        <authorList>
            <person name="Copetti D."/>
            <person name="Sanderson M.J."/>
            <person name="Burquez A."/>
            <person name="Wojciechowski M.F."/>
        </authorList>
    </citation>
    <scope>NUCLEOTIDE SEQUENCE</scope>
    <source>
        <strain evidence="2">SGP5-SGP5p</strain>
        <tissue evidence="2">Aerial part</tissue>
    </source>
</reference>
<dbReference type="Proteomes" id="UP001153076">
    <property type="component" value="Unassembled WGS sequence"/>
</dbReference>
<dbReference type="SMART" id="SM00173">
    <property type="entry name" value="RAS"/>
    <property type="match status" value="1"/>
</dbReference>
<evidence type="ECO:0000313" key="2">
    <source>
        <dbReference type="EMBL" id="KAJ8440617.1"/>
    </source>
</evidence>
<dbReference type="Pfam" id="PF00071">
    <property type="entry name" value="Ras"/>
    <property type="match status" value="1"/>
</dbReference>
<dbReference type="SMART" id="SM00174">
    <property type="entry name" value="RHO"/>
    <property type="match status" value="1"/>
</dbReference>
<dbReference type="GO" id="GO:0005525">
    <property type="term" value="F:GTP binding"/>
    <property type="evidence" value="ECO:0007669"/>
    <property type="project" value="InterPro"/>
</dbReference>